<dbReference type="Pfam" id="PF21075">
    <property type="entry name" value="GDH_ACT1"/>
    <property type="match status" value="1"/>
</dbReference>
<proteinExistence type="predicted"/>
<sequence>MAAPENDRRAERIAAILAAAQAHPAPAAREAPTRLVREYFRQVDADDLEERSPEDLLGAVLSHRQLAAQRRPGQPRVRVFSPVHGEDGWGSRHSVVQVVNDDMPFLVDSVSLEITRHGLSLHLVVHPILAVERDAAGVLQSMQPPAEAPQAARESWMYIEVDRMVDTEQRAALCRGIEAVLRDVRAAVSDWKPMVDRLQQAGAELGQAPAAVPREEAQESRAFLQWLADEHFTLLGYRCHDLVEQDGALALQPVAGSGLGLLREGEEAASASFAALPPSARAQARAVSPQLVVTKANTRSTVHRDGYTDYVGVKRFDAEGRVVGEHRFIGLFTSTAYSTPVGDTPLLRRKVAAVAQRAGFPPGGHLSKALQHTLETFPRDDLFQIAPEDLYDTATGILALGERHRLRLFTWQDPFDRFVSCLLFVPREAFSTQLRLKFQRILLEALGGTHVDFDVLLSGTQLARIHFTVRVAPKPMPQVDRKALERKLAAAARRWDDDLRDALVDTEGEAAGLTLERRWGASFPAGYRDRVPARTAVHDIRKLEGLTAEAPLGLAFYWPLGAPERRVGLKVYRRGAPVILSESLPMLEHMGLRVLTEDNHRLDVPGGVPVFLHDFALEAQASAEGEPQALARLFEDAFARVFRGEVENDDFNRLVLLAGLAAEDVVVLRAYAKYLQQIGFPQSQATVAATLAAHPAIARMLVALFRLRFDPQSHDAAAAASQVHALELALEKVSNLSEDRVLRQLLALVQATLRTNFWRTGVGTSGAAGPRRPFLSLKLDSAKVPGLPDPRPLYEIWVYSPRFEGIHLRGGKVARGGLRWSDRPDDFRTEVLGLVKAQMVKNTVIVPVGSKGGFVLKKAPPASDRDAYLKEGIACYQDYLRGLLDLTDNLVAGRTVPPPQVVRIDGDDPYLVVAADKGTASFSDHANAVSAEYGHWLGDAFASGGSQGYDHKEMGITARGAWESVQRHFRELGIDTQSTDFTVAGIGDMSGDVFGNGMLLSPHIRLVAAFDHRHVFIDPAPDTAASFAERQRLFQLPRSSWADYDARLVSQGGGVWSRSEKSVPLSPQARAVLGIDAEQLTPAELISAILRAPVDLLYNGGIGTYVKAAGESHAQVGDRANDAVRIDGGQLRCKVVGEGGNLGFTQRGRIEAALAGVRLNTDAIDNSAGVDTSDHEVNIKILLGIAQADGELTDKQRNTLLPQMTEQVAALVLRDNYFQSQALSIGQRLAAAQLEEQARFIRFLEKKGELNRAIEYLPDDEALAERKARGIGLTRPEQAVLLAYSKMWLNDELVASDLPEDPWVATALDRYFPTQLKERFAAFIPRHPLRREIIATHVLNSMVNRVGPTFVHRLGEITGATPPQVVRAYLASREVFGLVPLWQQIEALDNVVADEVQADMVIALRALVTRATTWFLRSRRLFEPTEQQVSRFAPAVRALRAQADGRAGASPRAARWLRAGVPEALAGQVDAAEASFLALDIAEIAEASRRPLELTAQVHAGVGERLGLVRMRQQIELLPADSFWHGLAKLALNDDLADLQRAIALEAIGHPDGGAGEILDRWEAGNRQALARAQRLLAELQDSPGSDLAMLSVALRELRNLV</sequence>
<dbReference type="InterPro" id="IPR028971">
    <property type="entry name" value="NAD-GDH_cat"/>
</dbReference>
<dbReference type="InterPro" id="IPR046346">
    <property type="entry name" value="Aminoacid_DH-like_N_sf"/>
</dbReference>
<comment type="caution">
    <text evidence="7">The sequence shown here is derived from an EMBL/GenBank/DDBJ whole genome shotgun (WGS) entry which is preliminary data.</text>
</comment>
<dbReference type="Pfam" id="PF05088">
    <property type="entry name" value="Bac_GDH_CD"/>
    <property type="match status" value="1"/>
</dbReference>
<dbReference type="InterPro" id="IPR049058">
    <property type="entry name" value="NAD_Glu_DH_HM2"/>
</dbReference>
<dbReference type="InterPro" id="IPR049064">
    <property type="entry name" value="NAD_Glu_DH_ACT3"/>
</dbReference>
<evidence type="ECO:0000259" key="2">
    <source>
        <dbReference type="Pfam" id="PF05088"/>
    </source>
</evidence>
<evidence type="ECO:0000313" key="7">
    <source>
        <dbReference type="EMBL" id="MBE7367463.1"/>
    </source>
</evidence>
<organism evidence="7 8">
    <name type="scientific">Ramlibacter pallidus</name>
    <dbReference type="NCBI Taxonomy" id="2780087"/>
    <lineage>
        <taxon>Bacteria</taxon>
        <taxon>Pseudomonadati</taxon>
        <taxon>Pseudomonadota</taxon>
        <taxon>Betaproteobacteria</taxon>
        <taxon>Burkholderiales</taxon>
        <taxon>Comamonadaceae</taxon>
        <taxon>Ramlibacter</taxon>
    </lineage>
</organism>
<dbReference type="SUPFAM" id="SSF53223">
    <property type="entry name" value="Aminoacid dehydrogenase-like, N-terminal domain"/>
    <property type="match status" value="1"/>
</dbReference>
<name>A0ABR9S1U1_9BURK</name>
<dbReference type="Pfam" id="PF21074">
    <property type="entry name" value="GDH_C"/>
    <property type="match status" value="1"/>
</dbReference>
<dbReference type="PIRSF" id="PIRSF036761">
    <property type="entry name" value="GDH_Mll4104"/>
    <property type="match status" value="1"/>
</dbReference>
<feature type="domain" description="NAD-glutamate dehydrogenase ACT2" evidence="5">
    <location>
        <begin position="407"/>
        <end position="496"/>
    </location>
</feature>
<dbReference type="InterPro" id="IPR048381">
    <property type="entry name" value="GDH_C"/>
</dbReference>
<dbReference type="Pfam" id="PF21076">
    <property type="entry name" value="GDH_ACT2"/>
    <property type="match status" value="1"/>
</dbReference>
<keyword evidence="1" id="KW-0560">Oxidoreductase</keyword>
<dbReference type="EMBL" id="JADDIV010000002">
    <property type="protein sequence ID" value="MBE7367463.1"/>
    <property type="molecule type" value="Genomic_DNA"/>
</dbReference>
<reference evidence="7 8" key="1">
    <citation type="submission" date="2020-10" db="EMBL/GenBank/DDBJ databases">
        <title>Ramlibacter sp. HM2 16S ribosomal RNA gene Genome sequencing and assembly.</title>
        <authorList>
            <person name="Kang M."/>
        </authorList>
    </citation>
    <scope>NUCLEOTIDE SEQUENCE [LARGE SCALE GENOMIC DNA]</scope>
    <source>
        <strain evidence="7 8">HM2</strain>
    </source>
</reference>
<dbReference type="Pfam" id="PF21079">
    <property type="entry name" value="GDH_HM2"/>
    <property type="match status" value="1"/>
</dbReference>
<evidence type="ECO:0000259" key="5">
    <source>
        <dbReference type="Pfam" id="PF21076"/>
    </source>
</evidence>
<feature type="domain" description="NAD-specific glutamate dehydrogenase C-terminal" evidence="3">
    <location>
        <begin position="1271"/>
        <end position="1599"/>
    </location>
</feature>
<feature type="domain" description="NAD-glutamate dehydrogenase N-terminal ACT1" evidence="4">
    <location>
        <begin position="36"/>
        <end position="176"/>
    </location>
</feature>
<dbReference type="RefSeq" id="WP_193676067.1">
    <property type="nucleotide sequence ID" value="NZ_JADDIV010000002.1"/>
</dbReference>
<evidence type="ECO:0000313" key="8">
    <source>
        <dbReference type="Proteomes" id="UP000806285"/>
    </source>
</evidence>
<evidence type="ECO:0000259" key="4">
    <source>
        <dbReference type="Pfam" id="PF21075"/>
    </source>
</evidence>
<dbReference type="InterPro" id="IPR049059">
    <property type="entry name" value="NAD_Glu_DH_HM1"/>
</dbReference>
<protein>
    <submittedName>
        <fullName evidence="7">NAD-glutamate dehydrogenase</fullName>
    </submittedName>
</protein>
<dbReference type="SUPFAM" id="SSF51735">
    <property type="entry name" value="NAD(P)-binding Rossmann-fold domains"/>
    <property type="match status" value="1"/>
</dbReference>
<dbReference type="Pfam" id="PF21073">
    <property type="entry name" value="GDH_HM1"/>
    <property type="match status" value="1"/>
</dbReference>
<evidence type="ECO:0000256" key="1">
    <source>
        <dbReference type="ARBA" id="ARBA00023002"/>
    </source>
</evidence>
<dbReference type="Pfam" id="PF21077">
    <property type="entry name" value="GDH_ACT3"/>
    <property type="match status" value="1"/>
</dbReference>
<dbReference type="InterPro" id="IPR049056">
    <property type="entry name" value="NAD_Glu_DH_HM3"/>
</dbReference>
<feature type="domain" description="NAD-glutamate dehydrogenase catalytic" evidence="2">
    <location>
        <begin position="727"/>
        <end position="1225"/>
    </location>
</feature>
<dbReference type="InterPro" id="IPR024727">
    <property type="entry name" value="NAD_Glu_DH_N_ACT1"/>
</dbReference>
<dbReference type="PANTHER" id="PTHR43403:SF1">
    <property type="entry name" value="NAD-SPECIFIC GLUTAMATE DEHYDROGENASE"/>
    <property type="match status" value="1"/>
</dbReference>
<feature type="domain" description="NAD-glutamate dehydrogenase ACT3" evidence="6">
    <location>
        <begin position="552"/>
        <end position="626"/>
    </location>
</feature>
<keyword evidence="8" id="KW-1185">Reference proteome</keyword>
<dbReference type="InterPro" id="IPR007780">
    <property type="entry name" value="NAD_Glu_DH_bac"/>
</dbReference>
<dbReference type="InterPro" id="IPR036291">
    <property type="entry name" value="NAD(P)-bd_dom_sf"/>
</dbReference>
<dbReference type="PANTHER" id="PTHR43403">
    <property type="entry name" value="NAD-SPECIFIC GLUTAMATE DEHYDROGENASE"/>
    <property type="match status" value="1"/>
</dbReference>
<dbReference type="Gene3D" id="3.40.50.720">
    <property type="entry name" value="NAD(P)-binding Rossmann-like Domain"/>
    <property type="match status" value="1"/>
</dbReference>
<evidence type="ECO:0000259" key="3">
    <source>
        <dbReference type="Pfam" id="PF21074"/>
    </source>
</evidence>
<accession>A0ABR9S1U1</accession>
<gene>
    <name evidence="7" type="ORF">IM787_07795</name>
</gene>
<evidence type="ECO:0000259" key="6">
    <source>
        <dbReference type="Pfam" id="PF21077"/>
    </source>
</evidence>
<dbReference type="Pfam" id="PF21078">
    <property type="entry name" value="GDH_HM3"/>
    <property type="match status" value="1"/>
</dbReference>
<dbReference type="InterPro" id="IPR049062">
    <property type="entry name" value="NAD_Glu_DH_ACT2"/>
</dbReference>
<dbReference type="Proteomes" id="UP000806285">
    <property type="component" value="Unassembled WGS sequence"/>
</dbReference>